<dbReference type="EMBL" id="CDGJ01000110">
    <property type="protein sequence ID" value="CEJ09013.1"/>
    <property type="molecule type" value="Genomic_DNA"/>
</dbReference>
<dbReference type="EMBL" id="LR746496">
    <property type="protein sequence ID" value="CAA7601768.1"/>
    <property type="molecule type" value="Genomic_DNA"/>
</dbReference>
<dbReference type="KEGG" id="aacx:DEACI_2436"/>
<accession>A0A8S0W3K0</accession>
<evidence type="ECO:0000313" key="3">
    <source>
        <dbReference type="EMBL" id="CAA7601768.1"/>
    </source>
</evidence>
<evidence type="ECO:0000259" key="2">
    <source>
        <dbReference type="Pfam" id="PF01910"/>
    </source>
</evidence>
<keyword evidence="5" id="KW-1185">Reference proteome</keyword>
<comment type="similarity">
    <text evidence="1">Belongs to the UPF0045 family.</text>
</comment>
<name>A0A8S0W3K0_9FIRM</name>
<protein>
    <submittedName>
        <fullName evidence="3">MTH1187/YkoF-like</fullName>
    </submittedName>
    <submittedName>
        <fullName evidence="4">Thiamin/hydroxymethyl pyrimidine-binding protein-like, putative</fullName>
    </submittedName>
</protein>
<gene>
    <name evidence="3" type="ORF">DEACI_2436</name>
    <name evidence="4" type="ORF">DEACI_3496</name>
</gene>
<reference evidence="4" key="1">
    <citation type="submission" date="2014-11" db="EMBL/GenBank/DDBJ databases">
        <authorList>
            <person name="Hornung B.V."/>
        </authorList>
    </citation>
    <scope>NUCLEOTIDE SEQUENCE</scope>
    <source>
        <strain evidence="4">INE</strain>
    </source>
</reference>
<dbReference type="RefSeq" id="WP_240985252.1">
    <property type="nucleotide sequence ID" value="NZ_CDGJ01000110.1"/>
</dbReference>
<dbReference type="Proteomes" id="UP001071230">
    <property type="component" value="Unassembled WGS sequence"/>
</dbReference>
<dbReference type="InterPro" id="IPR002767">
    <property type="entry name" value="Thiamine_BP"/>
</dbReference>
<dbReference type="InterPro" id="IPR051614">
    <property type="entry name" value="UPF0045_domain"/>
</dbReference>
<dbReference type="Gene3D" id="3.30.70.930">
    <property type="match status" value="1"/>
</dbReference>
<feature type="domain" description="Thiamine-binding protein" evidence="2">
    <location>
        <begin position="7"/>
        <end position="95"/>
    </location>
</feature>
<evidence type="ECO:0000313" key="5">
    <source>
        <dbReference type="Proteomes" id="UP001071230"/>
    </source>
</evidence>
<dbReference type="InterPro" id="IPR029756">
    <property type="entry name" value="MTH1187/YkoF-like"/>
</dbReference>
<proteinExistence type="inferred from homology"/>
<evidence type="ECO:0000313" key="4">
    <source>
        <dbReference type="EMBL" id="CEJ09013.1"/>
    </source>
</evidence>
<evidence type="ECO:0000256" key="1">
    <source>
        <dbReference type="ARBA" id="ARBA00010272"/>
    </source>
</evidence>
<organism evidence="3">
    <name type="scientific">Acididesulfobacillus acetoxydans</name>
    <dbReference type="NCBI Taxonomy" id="1561005"/>
    <lineage>
        <taxon>Bacteria</taxon>
        <taxon>Bacillati</taxon>
        <taxon>Bacillota</taxon>
        <taxon>Clostridia</taxon>
        <taxon>Eubacteriales</taxon>
        <taxon>Peptococcaceae</taxon>
        <taxon>Acididesulfobacillus</taxon>
    </lineage>
</organism>
<sequence>MSNKIMMAFQVLPKVEDERLFEVVDEAIAVVAASGVNYEVGPMETTMEGEPDQLWAIIRQAQDACVKAGASRVLTYIKMDYNPGLTTIDEKIHKYRAK</sequence>
<dbReference type="GO" id="GO:0005829">
    <property type="term" value="C:cytosol"/>
    <property type="evidence" value="ECO:0007669"/>
    <property type="project" value="TreeGrafter"/>
</dbReference>
<dbReference type="AlphaFoldDB" id="A0A8S0W3K0"/>
<dbReference type="PANTHER" id="PTHR33777:SF1">
    <property type="entry name" value="UPF0045 PROTEIN ECM15"/>
    <property type="match status" value="1"/>
</dbReference>
<dbReference type="Pfam" id="PF01910">
    <property type="entry name" value="Thiamine_BP"/>
    <property type="match status" value="1"/>
</dbReference>
<dbReference type="Proteomes" id="UP000836597">
    <property type="component" value="Chromosome"/>
</dbReference>
<dbReference type="PANTHER" id="PTHR33777">
    <property type="entry name" value="UPF0045 PROTEIN ECM15"/>
    <property type="match status" value="1"/>
</dbReference>
<reference evidence="3" key="2">
    <citation type="submission" date="2020-01" db="EMBL/GenBank/DDBJ databases">
        <authorList>
            <person name="Hornung B."/>
        </authorList>
    </citation>
    <scope>NUCLEOTIDE SEQUENCE</scope>
    <source>
        <strain evidence="3">PacBioINE</strain>
    </source>
</reference>
<dbReference type="SUPFAM" id="SSF89957">
    <property type="entry name" value="MTH1187/YkoF-like"/>
    <property type="match status" value="1"/>
</dbReference>